<dbReference type="CDD" id="cd02249">
    <property type="entry name" value="ZZ"/>
    <property type="match status" value="1"/>
</dbReference>
<feature type="region of interest" description="Disordered" evidence="5">
    <location>
        <begin position="503"/>
        <end position="608"/>
    </location>
</feature>
<evidence type="ECO:0000259" key="6">
    <source>
        <dbReference type="PROSITE" id="PS50135"/>
    </source>
</evidence>
<dbReference type="Proteomes" id="UP000030693">
    <property type="component" value="Unassembled WGS sequence"/>
</dbReference>
<dbReference type="EMBL" id="KB932201">
    <property type="protein sequence ID" value="KCV72706.1"/>
    <property type="molecule type" value="Genomic_DNA"/>
</dbReference>
<dbReference type="InterPro" id="IPR037830">
    <property type="entry name" value="ZZZ3"/>
</dbReference>
<dbReference type="SMART" id="SM00291">
    <property type="entry name" value="ZnF_ZZ"/>
    <property type="match status" value="1"/>
</dbReference>
<accession>A0A058ZFH8</accession>
<dbReference type="OrthoDB" id="20473at2759"/>
<proteinExistence type="predicted"/>
<dbReference type="PANTHER" id="PTHR22705:SF0">
    <property type="entry name" value="ZZ-TYPE ZINC FINGER-CONTAINING PROTEIN 3"/>
    <property type="match status" value="1"/>
</dbReference>
<evidence type="ECO:0000256" key="5">
    <source>
        <dbReference type="SAM" id="MobiDB-lite"/>
    </source>
</evidence>
<evidence type="ECO:0000256" key="2">
    <source>
        <dbReference type="ARBA" id="ARBA00022771"/>
    </source>
</evidence>
<evidence type="ECO:0000256" key="1">
    <source>
        <dbReference type="ARBA" id="ARBA00022723"/>
    </source>
</evidence>
<dbReference type="RefSeq" id="XP_009492407.1">
    <property type="nucleotide sequence ID" value="XM_009494132.1"/>
</dbReference>
<dbReference type="PROSITE" id="PS50135">
    <property type="entry name" value="ZF_ZZ_2"/>
    <property type="match status" value="1"/>
</dbReference>
<reference evidence="7" key="1">
    <citation type="submission" date="2013-04" db="EMBL/GenBank/DDBJ databases">
        <title>The Genome Sequence of Fonticula alba ATCC 38817.</title>
        <authorList>
            <consortium name="The Broad Institute Genomics Platform"/>
            <person name="Russ C."/>
            <person name="Cuomo C."/>
            <person name="Burger G."/>
            <person name="Gray M.W."/>
            <person name="Holland P.W.H."/>
            <person name="King N."/>
            <person name="Lang F.B.F."/>
            <person name="Roger A.J."/>
            <person name="Ruiz-Trillo I."/>
            <person name="Brown M."/>
            <person name="Walker B."/>
            <person name="Young S."/>
            <person name="Zeng Q."/>
            <person name="Gargeya S."/>
            <person name="Fitzgerald M."/>
            <person name="Haas B."/>
            <person name="Abouelleil A."/>
            <person name="Allen A.W."/>
            <person name="Alvarado L."/>
            <person name="Arachchi H.M."/>
            <person name="Berlin A.M."/>
            <person name="Chapman S.B."/>
            <person name="Gainer-Dewar J."/>
            <person name="Goldberg J."/>
            <person name="Griggs A."/>
            <person name="Gujja S."/>
            <person name="Hansen M."/>
            <person name="Howarth C."/>
            <person name="Imamovic A."/>
            <person name="Ireland A."/>
            <person name="Larimer J."/>
            <person name="McCowan C."/>
            <person name="Murphy C."/>
            <person name="Pearson M."/>
            <person name="Poon T.W."/>
            <person name="Priest M."/>
            <person name="Roberts A."/>
            <person name="Saif S."/>
            <person name="Shea T."/>
            <person name="Sisk P."/>
            <person name="Sykes S."/>
            <person name="Wortman J."/>
            <person name="Nusbaum C."/>
            <person name="Birren B."/>
        </authorList>
    </citation>
    <scope>NUCLEOTIDE SEQUENCE [LARGE SCALE GENOMIC DNA]</scope>
    <source>
        <strain evidence="7">ATCC 38817</strain>
    </source>
</reference>
<dbReference type="eggNOG" id="KOG0724">
    <property type="taxonomic scope" value="Eukaryota"/>
</dbReference>
<gene>
    <name evidence="7" type="ORF">H696_00285</name>
</gene>
<organism evidence="7">
    <name type="scientific">Fonticula alba</name>
    <name type="common">Slime mold</name>
    <dbReference type="NCBI Taxonomy" id="691883"/>
    <lineage>
        <taxon>Eukaryota</taxon>
        <taxon>Rotosphaerida</taxon>
        <taxon>Fonticulaceae</taxon>
        <taxon>Fonticula</taxon>
    </lineage>
</organism>
<dbReference type="InterPro" id="IPR000433">
    <property type="entry name" value="Znf_ZZ"/>
</dbReference>
<feature type="domain" description="ZZ-type" evidence="6">
    <location>
        <begin position="614"/>
        <end position="673"/>
    </location>
</feature>
<dbReference type="InterPro" id="IPR043145">
    <property type="entry name" value="Znf_ZZ_sf"/>
</dbReference>
<dbReference type="GO" id="GO:0008270">
    <property type="term" value="F:zinc ion binding"/>
    <property type="evidence" value="ECO:0007669"/>
    <property type="project" value="UniProtKB-KW"/>
</dbReference>
<dbReference type="GeneID" id="20525010"/>
<keyword evidence="8" id="KW-1185">Reference proteome</keyword>
<dbReference type="SUPFAM" id="SSF57850">
    <property type="entry name" value="RING/U-box"/>
    <property type="match status" value="1"/>
</dbReference>
<feature type="compositionally biased region" description="Low complexity" evidence="5">
    <location>
        <begin position="590"/>
        <end position="608"/>
    </location>
</feature>
<feature type="compositionally biased region" description="Low complexity" evidence="5">
    <location>
        <begin position="679"/>
        <end position="697"/>
    </location>
</feature>
<feature type="compositionally biased region" description="Acidic residues" evidence="5">
    <location>
        <begin position="531"/>
        <end position="543"/>
    </location>
</feature>
<evidence type="ECO:0000313" key="7">
    <source>
        <dbReference type="EMBL" id="KCV72706.1"/>
    </source>
</evidence>
<evidence type="ECO:0000256" key="4">
    <source>
        <dbReference type="PROSITE-ProRule" id="PRU00228"/>
    </source>
</evidence>
<sequence>MANPPGLAWSLPTTAAVRGKLIPGTLVPWPLHLSLDARKVLLADPDFYEVCLSLSLLTEQSERARRDELLLAEQERLALADPRAFIGSLLEGRARPTPSLQRIAPVPRVDWSRITDPALRPTKAQLTAMDALGQEVHEAPHSPTQLANSLFAPSLIQDLDTVETMTRYAQRDAPVAGADLADRHVALLQSLAPPPEHTWISRESGRDAHLFPPVATASVPLPALIPPGPLPAAHFAPLAVSSPPPVTIPLEPAAMQPQRAPSAEPEKPGPTGSPAPGVPSPSFAPHPGWAASPLGDLSQHAAVADFQREASLVVQQSAGSVAELLPKPHQSLQNATSSAMLMALAKLTPENYPGIQHIVNAYQMINQRPPLPIAELFEYIDASAAVVCSLPGSKVINKYISLFFQRKERKKVNNSPFLRNDSYKAAWSDEEQMILDRLLTIFPEEEIQATRFKKISLSTGCFRNPMQIASRCQKYFISLARRGLPVPGRMNFRFDKYLPKKNTRARNILEKQRRQSRSQSKGSSSESSWSSEDDESDAEDLFSEEPPKMPADSAPPTPTRRTPARQPKGPAARAKSPPPAPVETTKRSVSRAFTTISTSSSSTRSGRTAELPLHLGFRCDSCNMEPIAGIRWACQTCPQDLSVDLCDKCFRAGFENEYHDFSHAFEGIREPELDTVYELDSSSLSSDRPPAAAPATEPAKRGRRSGSAGGSGDDGGARVSGKRAAPSNSTGRGAGPRKRHQPSSKPTPTSPSRPPSASSSSSSINYLDPAYNPS</sequence>
<keyword evidence="1" id="KW-0479">Metal-binding</keyword>
<dbReference type="PANTHER" id="PTHR22705">
    <property type="entry name" value="ZINC FINGER, ZZ DOMAIN CONTAINING 3"/>
    <property type="match status" value="1"/>
</dbReference>
<evidence type="ECO:0000256" key="3">
    <source>
        <dbReference type="ARBA" id="ARBA00022833"/>
    </source>
</evidence>
<feature type="compositionally biased region" description="Low complexity" evidence="5">
    <location>
        <begin position="517"/>
        <end position="530"/>
    </location>
</feature>
<dbReference type="Pfam" id="PF00569">
    <property type="entry name" value="ZZ"/>
    <property type="match status" value="1"/>
</dbReference>
<dbReference type="AlphaFoldDB" id="A0A058ZFH8"/>
<keyword evidence="2 4" id="KW-0863">Zinc-finger</keyword>
<name>A0A058ZFH8_FONAL</name>
<feature type="region of interest" description="Disordered" evidence="5">
    <location>
        <begin position="247"/>
        <end position="291"/>
    </location>
</feature>
<feature type="compositionally biased region" description="Pro residues" evidence="5">
    <location>
        <begin position="271"/>
        <end position="284"/>
    </location>
</feature>
<keyword evidence="3" id="KW-0862">Zinc</keyword>
<feature type="compositionally biased region" description="Low complexity" evidence="5">
    <location>
        <begin position="559"/>
        <end position="575"/>
    </location>
</feature>
<dbReference type="Gene3D" id="3.30.60.90">
    <property type="match status" value="1"/>
</dbReference>
<dbReference type="STRING" id="691883.A0A058ZFH8"/>
<feature type="region of interest" description="Disordered" evidence="5">
    <location>
        <begin position="679"/>
        <end position="774"/>
    </location>
</feature>
<protein>
    <recommendedName>
        <fullName evidence="6">ZZ-type domain-containing protein</fullName>
    </recommendedName>
</protein>
<evidence type="ECO:0000313" key="8">
    <source>
        <dbReference type="Proteomes" id="UP000030693"/>
    </source>
</evidence>